<evidence type="ECO:0000313" key="2">
    <source>
        <dbReference type="EMBL" id="OWF36610.1"/>
    </source>
</evidence>
<reference evidence="2 3" key="1">
    <citation type="journal article" date="2017" name="Nat. Ecol. Evol.">
        <title>Scallop genome provides insights into evolution of bilaterian karyotype and development.</title>
        <authorList>
            <person name="Wang S."/>
            <person name="Zhang J."/>
            <person name="Jiao W."/>
            <person name="Li J."/>
            <person name="Xun X."/>
            <person name="Sun Y."/>
            <person name="Guo X."/>
            <person name="Huan P."/>
            <person name="Dong B."/>
            <person name="Zhang L."/>
            <person name="Hu X."/>
            <person name="Sun X."/>
            <person name="Wang J."/>
            <person name="Zhao C."/>
            <person name="Wang Y."/>
            <person name="Wang D."/>
            <person name="Huang X."/>
            <person name="Wang R."/>
            <person name="Lv J."/>
            <person name="Li Y."/>
            <person name="Zhang Z."/>
            <person name="Liu B."/>
            <person name="Lu W."/>
            <person name="Hui Y."/>
            <person name="Liang J."/>
            <person name="Zhou Z."/>
            <person name="Hou R."/>
            <person name="Li X."/>
            <person name="Liu Y."/>
            <person name="Li H."/>
            <person name="Ning X."/>
            <person name="Lin Y."/>
            <person name="Zhao L."/>
            <person name="Xing Q."/>
            <person name="Dou J."/>
            <person name="Li Y."/>
            <person name="Mao J."/>
            <person name="Guo H."/>
            <person name="Dou H."/>
            <person name="Li T."/>
            <person name="Mu C."/>
            <person name="Jiang W."/>
            <person name="Fu Q."/>
            <person name="Fu X."/>
            <person name="Miao Y."/>
            <person name="Liu J."/>
            <person name="Yu Q."/>
            <person name="Li R."/>
            <person name="Liao H."/>
            <person name="Li X."/>
            <person name="Kong Y."/>
            <person name="Jiang Z."/>
            <person name="Chourrout D."/>
            <person name="Li R."/>
            <person name="Bao Z."/>
        </authorList>
    </citation>
    <scope>NUCLEOTIDE SEQUENCE [LARGE SCALE GENOMIC DNA]</scope>
    <source>
        <strain evidence="2 3">PY_sf001</strain>
    </source>
</reference>
<dbReference type="Pfam" id="PF14945">
    <property type="entry name" value="LLC1"/>
    <property type="match status" value="1"/>
</dbReference>
<dbReference type="InterPro" id="IPR020339">
    <property type="entry name" value="C20orf85-like"/>
</dbReference>
<organism evidence="2 3">
    <name type="scientific">Mizuhopecten yessoensis</name>
    <name type="common">Japanese scallop</name>
    <name type="synonym">Patinopecten yessoensis</name>
    <dbReference type="NCBI Taxonomy" id="6573"/>
    <lineage>
        <taxon>Eukaryota</taxon>
        <taxon>Metazoa</taxon>
        <taxon>Spiralia</taxon>
        <taxon>Lophotrochozoa</taxon>
        <taxon>Mollusca</taxon>
        <taxon>Bivalvia</taxon>
        <taxon>Autobranchia</taxon>
        <taxon>Pteriomorphia</taxon>
        <taxon>Pectinida</taxon>
        <taxon>Pectinoidea</taxon>
        <taxon>Pectinidae</taxon>
        <taxon>Mizuhopecten</taxon>
    </lineage>
</organism>
<dbReference type="Proteomes" id="UP000242188">
    <property type="component" value="Unassembled WGS sequence"/>
</dbReference>
<sequence>MGSKEKKITQHLNFVHNDEIWKDHVRHENISQRLRWPAKWGFLIHEYESMGRQLKGLPTPVCRPRTPYSRFQTNKLPPINKPKGRQLGFPVTTAQQIGWKVTRPSHQLDKYGPDTRGQCRILRQLRPQ</sequence>
<comment type="caution">
    <text evidence="2">The sequence shown here is derived from an EMBL/GenBank/DDBJ whole genome shotgun (WGS) entry which is preliminary data.</text>
</comment>
<name>A0A210PJE7_MIZYE</name>
<evidence type="ECO:0000256" key="1">
    <source>
        <dbReference type="SAM" id="MobiDB-lite"/>
    </source>
</evidence>
<accession>A0A210PJE7</accession>
<proteinExistence type="predicted"/>
<dbReference type="PANTHER" id="PTHR31909:SF3">
    <property type="entry name" value="SIMILAR TO PROTEIN C20ORF85 HOMOLOG"/>
    <property type="match status" value="1"/>
</dbReference>
<dbReference type="OrthoDB" id="10031946at2759"/>
<feature type="region of interest" description="Disordered" evidence="1">
    <location>
        <begin position="55"/>
        <end position="87"/>
    </location>
</feature>
<keyword evidence="3" id="KW-1185">Reference proteome</keyword>
<evidence type="ECO:0000313" key="3">
    <source>
        <dbReference type="Proteomes" id="UP000242188"/>
    </source>
</evidence>
<dbReference type="EMBL" id="NEDP02076550">
    <property type="protein sequence ID" value="OWF36610.1"/>
    <property type="molecule type" value="Genomic_DNA"/>
</dbReference>
<dbReference type="PANTHER" id="PTHR31909">
    <property type="entry name" value="CHROMOSOME 20 ORF85 FAMILY MEMBER"/>
    <property type="match status" value="1"/>
</dbReference>
<protein>
    <submittedName>
        <fullName evidence="2">Uncharacterized protein</fullName>
    </submittedName>
</protein>
<gene>
    <name evidence="2" type="ORF">KP79_PYT09857</name>
</gene>
<dbReference type="AlphaFoldDB" id="A0A210PJE7"/>